<dbReference type="PROSITE" id="PS51462">
    <property type="entry name" value="NUDIX"/>
    <property type="match status" value="1"/>
</dbReference>
<comment type="caution">
    <text evidence="2">The sequence shown here is derived from an EMBL/GenBank/DDBJ whole genome shotgun (WGS) entry which is preliminary data.</text>
</comment>
<dbReference type="AlphaFoldDB" id="A0A9W9UD28"/>
<organism evidence="2 3">
    <name type="scientific">Penicillium brevicompactum</name>
    <dbReference type="NCBI Taxonomy" id="5074"/>
    <lineage>
        <taxon>Eukaryota</taxon>
        <taxon>Fungi</taxon>
        <taxon>Dikarya</taxon>
        <taxon>Ascomycota</taxon>
        <taxon>Pezizomycotina</taxon>
        <taxon>Eurotiomycetes</taxon>
        <taxon>Eurotiomycetidae</taxon>
        <taxon>Eurotiales</taxon>
        <taxon>Aspergillaceae</taxon>
        <taxon>Penicillium</taxon>
    </lineage>
</organism>
<proteinExistence type="predicted"/>
<dbReference type="InterPro" id="IPR015797">
    <property type="entry name" value="NUDIX_hydrolase-like_dom_sf"/>
</dbReference>
<gene>
    <name evidence="2" type="ORF">N7452_006943</name>
</gene>
<evidence type="ECO:0000313" key="3">
    <source>
        <dbReference type="Proteomes" id="UP001147695"/>
    </source>
</evidence>
<feature type="domain" description="Nudix hydrolase" evidence="1">
    <location>
        <begin position="26"/>
        <end position="178"/>
    </location>
</feature>
<name>A0A9W9UD28_PENBR</name>
<sequence length="195" mass="21907">MTYTVAPHLQYFAVPLASFIAARPEMEGFGVGAYIFSRADHPPRILLLQRAESDSMPGCWEGPGGACEPDKDETLLDSLVRETFEESGLHVSRVVELVAVNCWEHHRRTGGKIRLVKYSFIVDVHESLHLDTNEPVPAAQIPVQLEATEHQHYDWATEDNVHISIKSTSGPYKFPYLSMGHQAPNILRAFELLKD</sequence>
<dbReference type="Pfam" id="PF00293">
    <property type="entry name" value="NUDIX"/>
    <property type="match status" value="1"/>
</dbReference>
<dbReference type="PANTHER" id="PTHR43736:SF1">
    <property type="entry name" value="DIHYDRONEOPTERIN TRIPHOSPHATE DIPHOSPHATASE"/>
    <property type="match status" value="1"/>
</dbReference>
<reference evidence="2" key="2">
    <citation type="journal article" date="2023" name="IMA Fungus">
        <title>Comparative genomic study of the Penicillium genus elucidates a diverse pangenome and 15 lateral gene transfer events.</title>
        <authorList>
            <person name="Petersen C."/>
            <person name="Sorensen T."/>
            <person name="Nielsen M.R."/>
            <person name="Sondergaard T.E."/>
            <person name="Sorensen J.L."/>
            <person name="Fitzpatrick D.A."/>
            <person name="Frisvad J.C."/>
            <person name="Nielsen K.L."/>
        </authorList>
    </citation>
    <scope>NUCLEOTIDE SEQUENCE</scope>
    <source>
        <strain evidence="2">IBT 35673</strain>
    </source>
</reference>
<dbReference type="PANTHER" id="PTHR43736">
    <property type="entry name" value="ADP-RIBOSE PYROPHOSPHATASE"/>
    <property type="match status" value="1"/>
</dbReference>
<reference evidence="2" key="1">
    <citation type="submission" date="2022-12" db="EMBL/GenBank/DDBJ databases">
        <authorList>
            <person name="Petersen C."/>
        </authorList>
    </citation>
    <scope>NUCLEOTIDE SEQUENCE</scope>
    <source>
        <strain evidence="2">IBT 35673</strain>
    </source>
</reference>
<dbReference type="Proteomes" id="UP001147695">
    <property type="component" value="Unassembled WGS sequence"/>
</dbReference>
<evidence type="ECO:0000313" key="2">
    <source>
        <dbReference type="EMBL" id="KAJ5334540.1"/>
    </source>
</evidence>
<dbReference type="EMBL" id="JAPZBQ010000004">
    <property type="protein sequence ID" value="KAJ5334540.1"/>
    <property type="molecule type" value="Genomic_DNA"/>
</dbReference>
<dbReference type="SUPFAM" id="SSF55811">
    <property type="entry name" value="Nudix"/>
    <property type="match status" value="1"/>
</dbReference>
<dbReference type="InterPro" id="IPR000086">
    <property type="entry name" value="NUDIX_hydrolase_dom"/>
</dbReference>
<evidence type="ECO:0000259" key="1">
    <source>
        <dbReference type="PROSITE" id="PS51462"/>
    </source>
</evidence>
<accession>A0A9W9UD28</accession>
<dbReference type="Gene3D" id="3.90.79.10">
    <property type="entry name" value="Nucleoside Triphosphate Pyrophosphohydrolase"/>
    <property type="match status" value="1"/>
</dbReference>
<dbReference type="CDD" id="cd02883">
    <property type="entry name" value="NUDIX_Hydrolase"/>
    <property type="match status" value="1"/>
</dbReference>
<protein>
    <recommendedName>
        <fullName evidence="1">Nudix hydrolase domain-containing protein</fullName>
    </recommendedName>
</protein>